<gene>
    <name evidence="1" type="ORF">K3G42_015098</name>
</gene>
<evidence type="ECO:0000313" key="2">
    <source>
        <dbReference type="Proteomes" id="UP000827872"/>
    </source>
</evidence>
<evidence type="ECO:0000313" key="1">
    <source>
        <dbReference type="EMBL" id="KAH7997379.1"/>
    </source>
</evidence>
<reference evidence="1" key="1">
    <citation type="submission" date="2021-08" db="EMBL/GenBank/DDBJ databases">
        <title>The first chromosome-level gecko genome reveals the dynamic sex chromosomes of Neotropical dwarf geckos (Sphaerodactylidae: Sphaerodactylus).</title>
        <authorList>
            <person name="Pinto B.J."/>
            <person name="Keating S.E."/>
            <person name="Gamble T."/>
        </authorList>
    </citation>
    <scope>NUCLEOTIDE SEQUENCE</scope>
    <source>
        <strain evidence="1">TG3544</strain>
    </source>
</reference>
<dbReference type="EMBL" id="CM037628">
    <property type="protein sequence ID" value="KAH7997379.1"/>
    <property type="molecule type" value="Genomic_DNA"/>
</dbReference>
<dbReference type="Proteomes" id="UP000827872">
    <property type="component" value="Linkage Group LG15"/>
</dbReference>
<organism evidence="1 2">
    <name type="scientific">Sphaerodactylus townsendi</name>
    <dbReference type="NCBI Taxonomy" id="933632"/>
    <lineage>
        <taxon>Eukaryota</taxon>
        <taxon>Metazoa</taxon>
        <taxon>Chordata</taxon>
        <taxon>Craniata</taxon>
        <taxon>Vertebrata</taxon>
        <taxon>Euteleostomi</taxon>
        <taxon>Lepidosauria</taxon>
        <taxon>Squamata</taxon>
        <taxon>Bifurcata</taxon>
        <taxon>Gekkota</taxon>
        <taxon>Sphaerodactylidae</taxon>
        <taxon>Sphaerodactylus</taxon>
    </lineage>
</organism>
<name>A0ACB8EXH7_9SAUR</name>
<protein>
    <submittedName>
        <fullName evidence="1">Uncharacterized protein</fullName>
    </submittedName>
</protein>
<proteinExistence type="predicted"/>
<comment type="caution">
    <text evidence="1">The sequence shown here is derived from an EMBL/GenBank/DDBJ whole genome shotgun (WGS) entry which is preliminary data.</text>
</comment>
<sequence>MNAFMVWSRGARRRMSQEHPQMHNAEISKRLGAAWNLLPPAQKRPFVDEAKRLRATHLRDHPDYNHLACTPLPSPRVATMMTQGDWAQMQHPLNDFQASYALQSGEGAEGAASLQGYVLPPHHYQPLGFSNMAAHL</sequence>
<accession>A0ACB8EXH7</accession>
<keyword evidence="2" id="KW-1185">Reference proteome</keyword>